<dbReference type="PANTHER" id="PTHR45786:SF74">
    <property type="entry name" value="ATP-DEPENDENT DNA HELICASE"/>
    <property type="match status" value="1"/>
</dbReference>
<sequence length="214" mass="24229">MNTAENQSLAYIIQHSVRIHSNIIIRQDGRVQSYSGLQLKGIEASIPSTFRILGHNRTNVYQKAIASTSNYLFYDYHRRRTGGANKCKSTNATKGDAFTSRGTEVSYHNIDAPSYQCVHCNVTKWDRIDHSINNGKGVYTFRINGQSYHRIGSLLPKEGIQPKYAQLWFFDMGNEVRNHMGAFIDMDNRDGVDAATVHTLIQMLDQYSSVAKAF</sequence>
<accession>A0A699K5T5</accession>
<comment type="caution">
    <text evidence="1">The sequence shown here is derived from an EMBL/GenBank/DDBJ whole genome shotgun (WGS) entry which is preliminary data.</text>
</comment>
<name>A0A699K5T5_TANCI</name>
<protein>
    <submittedName>
        <fullName evidence="1">Uncharacterized protein</fullName>
    </submittedName>
</protein>
<proteinExistence type="predicted"/>
<dbReference type="PANTHER" id="PTHR45786">
    <property type="entry name" value="DNA BINDING PROTEIN-LIKE"/>
    <property type="match status" value="1"/>
</dbReference>
<gene>
    <name evidence="1" type="ORF">Tci_648310</name>
</gene>
<evidence type="ECO:0000313" key="1">
    <source>
        <dbReference type="EMBL" id="GFA76338.1"/>
    </source>
</evidence>
<reference evidence="1" key="1">
    <citation type="journal article" date="2019" name="Sci. Rep.">
        <title>Draft genome of Tanacetum cinerariifolium, the natural source of mosquito coil.</title>
        <authorList>
            <person name="Yamashiro T."/>
            <person name="Shiraishi A."/>
            <person name="Satake H."/>
            <person name="Nakayama K."/>
        </authorList>
    </citation>
    <scope>NUCLEOTIDE SEQUENCE</scope>
</reference>
<dbReference type="AlphaFoldDB" id="A0A699K5T5"/>
<dbReference type="EMBL" id="BKCJ010483287">
    <property type="protein sequence ID" value="GFA76338.1"/>
    <property type="molecule type" value="Genomic_DNA"/>
</dbReference>
<organism evidence="1">
    <name type="scientific">Tanacetum cinerariifolium</name>
    <name type="common">Dalmatian daisy</name>
    <name type="synonym">Chrysanthemum cinerariifolium</name>
    <dbReference type="NCBI Taxonomy" id="118510"/>
    <lineage>
        <taxon>Eukaryota</taxon>
        <taxon>Viridiplantae</taxon>
        <taxon>Streptophyta</taxon>
        <taxon>Embryophyta</taxon>
        <taxon>Tracheophyta</taxon>
        <taxon>Spermatophyta</taxon>
        <taxon>Magnoliopsida</taxon>
        <taxon>eudicotyledons</taxon>
        <taxon>Gunneridae</taxon>
        <taxon>Pentapetalae</taxon>
        <taxon>asterids</taxon>
        <taxon>campanulids</taxon>
        <taxon>Asterales</taxon>
        <taxon>Asteraceae</taxon>
        <taxon>Asteroideae</taxon>
        <taxon>Anthemideae</taxon>
        <taxon>Anthemidinae</taxon>
        <taxon>Tanacetum</taxon>
    </lineage>
</organism>